<dbReference type="GO" id="GO:0071555">
    <property type="term" value="P:cell wall organization"/>
    <property type="evidence" value="ECO:0007669"/>
    <property type="project" value="UniProtKB-KW"/>
</dbReference>
<proteinExistence type="inferred from homology"/>
<evidence type="ECO:0000256" key="1">
    <source>
        <dbReference type="ARBA" id="ARBA00001324"/>
    </source>
</evidence>
<dbReference type="GO" id="GO:0045490">
    <property type="term" value="P:pectin catabolic process"/>
    <property type="evidence" value="ECO:0007669"/>
    <property type="project" value="TreeGrafter"/>
</dbReference>
<comment type="similarity">
    <text evidence="3">Belongs to the polysaccharide lyase 4 family.</text>
</comment>
<dbReference type="SUPFAM" id="SSF49785">
    <property type="entry name" value="Galactose-binding domain-like"/>
    <property type="match status" value="1"/>
</dbReference>
<keyword evidence="6 10" id="KW-0732">Signal</keyword>
<evidence type="ECO:0000256" key="3">
    <source>
        <dbReference type="ARBA" id="ARBA00010418"/>
    </source>
</evidence>
<dbReference type="CDD" id="cd10317">
    <property type="entry name" value="RGL4_C"/>
    <property type="match status" value="1"/>
</dbReference>
<evidence type="ECO:0000313" key="14">
    <source>
        <dbReference type="EMBL" id="MRV76104.1"/>
    </source>
</evidence>
<dbReference type="CDD" id="cd10316">
    <property type="entry name" value="RGL4_M"/>
    <property type="match status" value="1"/>
</dbReference>
<dbReference type="InterPro" id="IPR008979">
    <property type="entry name" value="Galactose-bd-like_sf"/>
</dbReference>
<evidence type="ECO:0000256" key="4">
    <source>
        <dbReference type="ARBA" id="ARBA00012437"/>
    </source>
</evidence>
<feature type="domain" description="Rhamnogalacturonase B N-terminal" evidence="11">
    <location>
        <begin position="24"/>
        <end position="286"/>
    </location>
</feature>
<dbReference type="AlphaFoldDB" id="A0A7X2IU76"/>
<evidence type="ECO:0000256" key="2">
    <source>
        <dbReference type="ARBA" id="ARBA00004613"/>
    </source>
</evidence>
<name>A0A7X2IU76_9BURK</name>
<evidence type="ECO:0000259" key="12">
    <source>
        <dbReference type="Pfam" id="PF14683"/>
    </source>
</evidence>
<reference evidence="14 15" key="1">
    <citation type="submission" date="2019-11" db="EMBL/GenBank/DDBJ databases">
        <title>Novel species isolated from a subtropical stream in China.</title>
        <authorList>
            <person name="Lu H."/>
        </authorList>
    </citation>
    <scope>NUCLEOTIDE SEQUENCE [LARGE SCALE GENOMIC DNA]</scope>
    <source>
        <strain evidence="14 15">FT92W</strain>
    </source>
</reference>
<dbReference type="InterPro" id="IPR011013">
    <property type="entry name" value="Gal_mutarotase_sf_dom"/>
</dbReference>
<evidence type="ECO:0000256" key="5">
    <source>
        <dbReference type="ARBA" id="ARBA00022525"/>
    </source>
</evidence>
<evidence type="ECO:0000256" key="8">
    <source>
        <dbReference type="ARBA" id="ARBA00023239"/>
    </source>
</evidence>
<dbReference type="InterPro" id="IPR029413">
    <property type="entry name" value="RG-lyase_II"/>
</dbReference>
<comment type="caution">
    <text evidence="14">The sequence shown here is derived from an EMBL/GenBank/DDBJ whole genome shotgun (WGS) entry which is preliminary data.</text>
</comment>
<feature type="domain" description="Rhamnogalacturonan lyase" evidence="12">
    <location>
        <begin position="383"/>
        <end position="551"/>
    </location>
</feature>
<evidence type="ECO:0000256" key="9">
    <source>
        <dbReference type="ARBA" id="ARBA00023316"/>
    </source>
</evidence>
<keyword evidence="15" id="KW-1185">Reference proteome</keyword>
<dbReference type="InterPro" id="IPR016590">
    <property type="entry name" value="Rhamnogalacturonase_B"/>
</dbReference>
<dbReference type="EMBL" id="WKJJ01000027">
    <property type="protein sequence ID" value="MRV76104.1"/>
    <property type="molecule type" value="Genomic_DNA"/>
</dbReference>
<evidence type="ECO:0000256" key="6">
    <source>
        <dbReference type="ARBA" id="ARBA00022729"/>
    </source>
</evidence>
<dbReference type="PANTHER" id="PTHR36574">
    <property type="entry name" value="RHAMNOGALACTURONATE LYASE-RELATED"/>
    <property type="match status" value="1"/>
</dbReference>
<keyword evidence="8" id="KW-0456">Lyase</keyword>
<dbReference type="GO" id="GO:0102210">
    <property type="term" value="F:rhamnogalacturonan endolyase activity"/>
    <property type="evidence" value="ECO:0007669"/>
    <property type="project" value="UniProtKB-EC"/>
</dbReference>
<accession>A0A7X2IU76</accession>
<dbReference type="Proteomes" id="UP000446768">
    <property type="component" value="Unassembled WGS sequence"/>
</dbReference>
<dbReference type="Pfam" id="PF14686">
    <property type="entry name" value="fn3_3"/>
    <property type="match status" value="1"/>
</dbReference>
<keyword evidence="5" id="KW-0964">Secreted</keyword>
<dbReference type="Pfam" id="PF09284">
    <property type="entry name" value="RhgB_N"/>
    <property type="match status" value="1"/>
</dbReference>
<evidence type="ECO:0000259" key="11">
    <source>
        <dbReference type="Pfam" id="PF09284"/>
    </source>
</evidence>
<dbReference type="Gene3D" id="2.70.98.10">
    <property type="match status" value="1"/>
</dbReference>
<dbReference type="GO" id="GO:0030246">
    <property type="term" value="F:carbohydrate binding"/>
    <property type="evidence" value="ECO:0007669"/>
    <property type="project" value="InterPro"/>
</dbReference>
<feature type="chain" id="PRO_5030625167" description="rhamnogalacturonan endolyase" evidence="10">
    <location>
        <begin position="23"/>
        <end position="555"/>
    </location>
</feature>
<gene>
    <name evidence="14" type="ORF">GJ700_30775</name>
</gene>
<comment type="subcellular location">
    <subcellularLocation>
        <location evidence="2">Secreted</location>
    </subcellularLocation>
</comment>
<feature type="signal peptide" evidence="10">
    <location>
        <begin position="1"/>
        <end position="22"/>
    </location>
</feature>
<protein>
    <recommendedName>
        <fullName evidence="4">rhamnogalacturonan endolyase</fullName>
        <ecNumber evidence="4">4.2.2.23</ecNumber>
    </recommendedName>
</protein>
<sequence length="555" mass="59110">MHKKTLAAAGLVLSALSLNVQAAFGLTSTANDYTIDTGAGLVFKVQRVKISRAGIGDISSLNYNGVELQGQTKGSHIASGFSGLYTGITDVAVDAQQVDTDTIKVTVQTGSCTHYYLARRNENNIVMGTYITAEPSVGEFRWITRMKAAVLTNVPQESNLSNTTGAIESSDVFGLANGETRSKYYGNQRSIEYGLRGITGSNVGVYMAFDNREGSSGGPFYRDIQNQSASTTNDGDTELYNYLNSGHEQTEAFRMGFHGPYALVFTNGATPAMPNMDWVANLGLTGYVGAAGRGGVALVGINGRDTNYPYTVGFANSTAQYWASANASTGSINKTGMLPGTYTMTIYKNELAVDTRNVTVSAGGTQTLNTITIANDPSAETALWRIGNWDGTPKEFLNGDKVNAMHPSDVRMAYWTPADYIVGTSTPSTGFPAYQWKNVNGSMTVRFNLAKSQLSATSTYTLRVGITAAYASARPQVTVNGWTSTVPAASSQPNSRSLTVGTYRGNNAMFSYTIPVEQLVVGQNILTLAPASGSSGTLYLSPGYAYDALDLIKNP</sequence>
<keyword evidence="9" id="KW-0961">Cell wall biogenesis/degradation</keyword>
<dbReference type="InterPro" id="IPR015364">
    <property type="entry name" value="RhgB_N"/>
</dbReference>
<dbReference type="InterPro" id="IPR029411">
    <property type="entry name" value="RG-lyase_III"/>
</dbReference>
<dbReference type="Pfam" id="PF14683">
    <property type="entry name" value="CBM-like"/>
    <property type="match status" value="1"/>
</dbReference>
<organism evidence="14 15">
    <name type="scientific">Pseudoduganella rivuli</name>
    <dbReference type="NCBI Taxonomy" id="2666085"/>
    <lineage>
        <taxon>Bacteria</taxon>
        <taxon>Pseudomonadati</taxon>
        <taxon>Pseudomonadota</taxon>
        <taxon>Betaproteobacteria</taxon>
        <taxon>Burkholderiales</taxon>
        <taxon>Oxalobacteraceae</taxon>
        <taxon>Telluria group</taxon>
        <taxon>Pseudoduganella</taxon>
    </lineage>
</organism>
<dbReference type="EC" id="4.2.2.23" evidence="4"/>
<evidence type="ECO:0000259" key="13">
    <source>
        <dbReference type="Pfam" id="PF14686"/>
    </source>
</evidence>
<dbReference type="Gene3D" id="2.60.40.1120">
    <property type="entry name" value="Carboxypeptidase-like, regulatory domain"/>
    <property type="match status" value="1"/>
</dbReference>
<dbReference type="RefSeq" id="WP_154381289.1">
    <property type="nucleotide sequence ID" value="NZ_WKJJ01000027.1"/>
</dbReference>
<dbReference type="Gene3D" id="2.60.120.260">
    <property type="entry name" value="Galactose-binding domain-like"/>
    <property type="match status" value="1"/>
</dbReference>
<dbReference type="GO" id="GO:0005576">
    <property type="term" value="C:extracellular region"/>
    <property type="evidence" value="ECO:0007669"/>
    <property type="project" value="UniProtKB-SubCell"/>
</dbReference>
<dbReference type="InterPro" id="IPR013784">
    <property type="entry name" value="Carb-bd-like_fold"/>
</dbReference>
<evidence type="ECO:0000256" key="7">
    <source>
        <dbReference type="ARBA" id="ARBA00023157"/>
    </source>
</evidence>
<dbReference type="InterPro" id="IPR014718">
    <property type="entry name" value="GH-type_carb-bd"/>
</dbReference>
<dbReference type="SUPFAM" id="SSF74650">
    <property type="entry name" value="Galactose mutarotase-like"/>
    <property type="match status" value="1"/>
</dbReference>
<dbReference type="SUPFAM" id="SSF49452">
    <property type="entry name" value="Starch-binding domain-like"/>
    <property type="match status" value="1"/>
</dbReference>
<feature type="domain" description="Rhamnogalacturonan lyase" evidence="13">
    <location>
        <begin position="307"/>
        <end position="368"/>
    </location>
</feature>
<keyword evidence="7" id="KW-1015">Disulfide bond</keyword>
<comment type="catalytic activity">
    <reaction evidence="1">
        <text>Endotype eliminative cleavage of L-alpha-rhamnopyranosyl-(1-&gt;4)-alpha-D-galactopyranosyluronic acid bonds of rhamnogalacturonan I domains in ramified hairy regions of pectin leaving L-rhamnopyranose at the reducing end and 4-deoxy-4,5-unsaturated D-galactopyranosyluronic acid at the non-reducing end.</text>
        <dbReference type="EC" id="4.2.2.23"/>
    </reaction>
</comment>
<dbReference type="PANTHER" id="PTHR36574:SF1">
    <property type="entry name" value="RHAMNOGALACTURONATE LYASE-RELATED"/>
    <property type="match status" value="1"/>
</dbReference>
<evidence type="ECO:0000256" key="10">
    <source>
        <dbReference type="SAM" id="SignalP"/>
    </source>
</evidence>
<evidence type="ECO:0000313" key="15">
    <source>
        <dbReference type="Proteomes" id="UP000446768"/>
    </source>
</evidence>